<feature type="region of interest" description="Disordered" evidence="1">
    <location>
        <begin position="110"/>
        <end position="159"/>
    </location>
</feature>
<evidence type="ECO:0000313" key="2">
    <source>
        <dbReference type="Proteomes" id="UP000695022"/>
    </source>
</evidence>
<evidence type="ECO:0000313" key="3">
    <source>
        <dbReference type="RefSeq" id="XP_014673648.1"/>
    </source>
</evidence>
<organism evidence="2 3">
    <name type="scientific">Priapulus caudatus</name>
    <name type="common">Priapulid worm</name>
    <dbReference type="NCBI Taxonomy" id="37621"/>
    <lineage>
        <taxon>Eukaryota</taxon>
        <taxon>Metazoa</taxon>
        <taxon>Ecdysozoa</taxon>
        <taxon>Scalidophora</taxon>
        <taxon>Priapulida</taxon>
        <taxon>Priapulimorpha</taxon>
        <taxon>Priapulimorphida</taxon>
        <taxon>Priapulidae</taxon>
        <taxon>Priapulus</taxon>
    </lineage>
</organism>
<gene>
    <name evidence="3" type="primary">LOC106813918</name>
</gene>
<evidence type="ECO:0000256" key="1">
    <source>
        <dbReference type="SAM" id="MobiDB-lite"/>
    </source>
</evidence>
<proteinExistence type="predicted"/>
<feature type="compositionally biased region" description="Acidic residues" evidence="1">
    <location>
        <begin position="322"/>
        <end position="332"/>
    </location>
</feature>
<dbReference type="RefSeq" id="XP_014673648.1">
    <property type="nucleotide sequence ID" value="XM_014818162.1"/>
</dbReference>
<feature type="region of interest" description="Disordered" evidence="1">
    <location>
        <begin position="322"/>
        <end position="341"/>
    </location>
</feature>
<name>A0ABM1EN77_PRICU</name>
<feature type="compositionally biased region" description="Basic and acidic residues" evidence="1">
    <location>
        <begin position="121"/>
        <end position="141"/>
    </location>
</feature>
<keyword evidence="2" id="KW-1185">Reference proteome</keyword>
<reference evidence="3" key="1">
    <citation type="submission" date="2025-08" db="UniProtKB">
        <authorList>
            <consortium name="RefSeq"/>
        </authorList>
    </citation>
    <scope>IDENTIFICATION</scope>
</reference>
<sequence>MLQSAVTVWGTAAAPSIKLRLYEGTSISNKAKQATYVDLGQDLLLVASLDDVGLYTNFILYNCVAFAPDSQYSMVLIDSHDNMNITRETSHSPCDDGEDWENELQAALSQVSTRSNNAGRRPHEQATARDVQEEPPHKRYCEPTAAATPPPPTADDGCATQSTRNAPATLCTQCTLCPCRRRVQATPPVATVRPCVTAAPVTTATTAAGAVATAAAATAAVAVRVQQTTQTIYSRPNCRPAHATPSLTFGASGEQVAYNSWDHYRDDVMKFWHLNPGFTVVHMQNDHLALKVVPVEAAPRAGLSWENQHRPAHLVEDEAWMVSDDEDAEEEEERRFYSGYR</sequence>
<dbReference type="GeneID" id="106813918"/>
<accession>A0ABM1EN77</accession>
<protein>
    <submittedName>
        <fullName evidence="3">Uncharacterized protein LOC106813918</fullName>
    </submittedName>
</protein>
<dbReference type="Proteomes" id="UP000695022">
    <property type="component" value="Unplaced"/>
</dbReference>